<gene>
    <name evidence="5" type="ORF">AM231_23265</name>
</gene>
<keyword evidence="1" id="KW-0805">Transcription regulation</keyword>
<comment type="caution">
    <text evidence="5">The sequence shown here is derived from an EMBL/GenBank/DDBJ whole genome shotgun (WGS) entry which is preliminary data.</text>
</comment>
<dbReference type="Proteomes" id="UP000036932">
    <property type="component" value="Unassembled WGS sequence"/>
</dbReference>
<evidence type="ECO:0000256" key="2">
    <source>
        <dbReference type="ARBA" id="ARBA00023125"/>
    </source>
</evidence>
<dbReference type="SMART" id="SM00347">
    <property type="entry name" value="HTH_MARR"/>
    <property type="match status" value="1"/>
</dbReference>
<evidence type="ECO:0000313" key="6">
    <source>
        <dbReference type="Proteomes" id="UP000036932"/>
    </source>
</evidence>
<keyword evidence="6" id="KW-1185">Reference proteome</keyword>
<dbReference type="EMBL" id="LIUT01000006">
    <property type="protein sequence ID" value="KOR77035.1"/>
    <property type="molecule type" value="Genomic_DNA"/>
</dbReference>
<evidence type="ECO:0000256" key="3">
    <source>
        <dbReference type="ARBA" id="ARBA00023163"/>
    </source>
</evidence>
<dbReference type="PANTHER" id="PTHR33164">
    <property type="entry name" value="TRANSCRIPTIONAL REGULATOR, MARR FAMILY"/>
    <property type="match status" value="1"/>
</dbReference>
<dbReference type="InterPro" id="IPR036388">
    <property type="entry name" value="WH-like_DNA-bd_sf"/>
</dbReference>
<accession>A0A0M1N4U2</accession>
<name>A0A0M1N4U2_9BACL</name>
<proteinExistence type="predicted"/>
<dbReference type="PROSITE" id="PS01117">
    <property type="entry name" value="HTH_MARR_1"/>
    <property type="match status" value="1"/>
</dbReference>
<dbReference type="AlphaFoldDB" id="A0A0M1N4U2"/>
<dbReference type="SUPFAM" id="SSF46785">
    <property type="entry name" value="Winged helix' DNA-binding domain"/>
    <property type="match status" value="1"/>
</dbReference>
<dbReference type="PANTHER" id="PTHR33164:SF99">
    <property type="entry name" value="MARR FAMILY REGULATORY PROTEIN"/>
    <property type="match status" value="1"/>
</dbReference>
<organism evidence="5 6">
    <name type="scientific">Paenibacillus solani</name>
    <dbReference type="NCBI Taxonomy" id="1705565"/>
    <lineage>
        <taxon>Bacteria</taxon>
        <taxon>Bacillati</taxon>
        <taxon>Bacillota</taxon>
        <taxon>Bacilli</taxon>
        <taxon>Bacillales</taxon>
        <taxon>Paenibacillaceae</taxon>
        <taxon>Paenibacillus</taxon>
    </lineage>
</organism>
<reference evidence="6" key="1">
    <citation type="submission" date="2015-08" db="EMBL/GenBank/DDBJ databases">
        <title>Genome sequencing project for genomic taxonomy and phylogenomics of Bacillus-like bacteria.</title>
        <authorList>
            <person name="Liu B."/>
            <person name="Wang J."/>
            <person name="Zhu Y."/>
            <person name="Liu G."/>
            <person name="Chen Q."/>
            <person name="Chen Z."/>
            <person name="Lan J."/>
            <person name="Che J."/>
            <person name="Ge C."/>
            <person name="Shi H."/>
            <person name="Pan Z."/>
            <person name="Liu X."/>
        </authorList>
    </citation>
    <scope>NUCLEOTIDE SEQUENCE [LARGE SCALE GENOMIC DNA]</scope>
    <source>
        <strain evidence="6">FJAT-22460</strain>
    </source>
</reference>
<dbReference type="PRINTS" id="PR00598">
    <property type="entry name" value="HTHMARR"/>
</dbReference>
<sequence>MDMYRELSDKMTRHRVVSFLNHLRKNDLTMNQYKILSLIEQQGPWLPNQLAEHMELKAATITYLVDALVQRGLVVRTPNPTDGRSHYVNFTAEGRQLVLDARSEGDYPIMESFKQMDQDEADNLYILLRLLGRKLFPTE</sequence>
<keyword evidence="2" id="KW-0238">DNA-binding</keyword>
<dbReference type="GO" id="GO:0003677">
    <property type="term" value="F:DNA binding"/>
    <property type="evidence" value="ECO:0007669"/>
    <property type="project" value="UniProtKB-KW"/>
</dbReference>
<feature type="domain" description="HTH marR-type" evidence="4">
    <location>
        <begin position="1"/>
        <end position="133"/>
    </location>
</feature>
<dbReference type="Pfam" id="PF01047">
    <property type="entry name" value="MarR"/>
    <property type="match status" value="1"/>
</dbReference>
<dbReference type="Gene3D" id="1.10.10.10">
    <property type="entry name" value="Winged helix-like DNA-binding domain superfamily/Winged helix DNA-binding domain"/>
    <property type="match status" value="1"/>
</dbReference>
<dbReference type="InterPro" id="IPR039422">
    <property type="entry name" value="MarR/SlyA-like"/>
</dbReference>
<protein>
    <submittedName>
        <fullName evidence="5">MarR family transcriptional regulator</fullName>
    </submittedName>
</protein>
<dbReference type="GO" id="GO:0003700">
    <property type="term" value="F:DNA-binding transcription factor activity"/>
    <property type="evidence" value="ECO:0007669"/>
    <property type="project" value="InterPro"/>
</dbReference>
<keyword evidence="3" id="KW-0804">Transcription</keyword>
<evidence type="ECO:0000313" key="5">
    <source>
        <dbReference type="EMBL" id="KOR77035.1"/>
    </source>
</evidence>
<dbReference type="GO" id="GO:0006950">
    <property type="term" value="P:response to stress"/>
    <property type="evidence" value="ECO:0007669"/>
    <property type="project" value="TreeGrafter"/>
</dbReference>
<dbReference type="PROSITE" id="PS50995">
    <property type="entry name" value="HTH_MARR_2"/>
    <property type="match status" value="1"/>
</dbReference>
<dbReference type="InterPro" id="IPR023187">
    <property type="entry name" value="Tscrpt_reg_MarR-type_CS"/>
</dbReference>
<dbReference type="OrthoDB" id="2389730at2"/>
<dbReference type="InterPro" id="IPR000835">
    <property type="entry name" value="HTH_MarR-typ"/>
</dbReference>
<dbReference type="InterPro" id="IPR036390">
    <property type="entry name" value="WH_DNA-bd_sf"/>
</dbReference>
<evidence type="ECO:0000259" key="4">
    <source>
        <dbReference type="PROSITE" id="PS50995"/>
    </source>
</evidence>
<dbReference type="PATRIC" id="fig|1705565.3.peg.794"/>
<evidence type="ECO:0000256" key="1">
    <source>
        <dbReference type="ARBA" id="ARBA00023015"/>
    </source>
</evidence>